<reference evidence="3 4" key="1">
    <citation type="journal article" date="2024" name="IMA Fungus">
        <title>Apiospora arundinis, a panoply of carbohydrate-active enzymes and secondary metabolites.</title>
        <authorList>
            <person name="Sorensen T."/>
            <person name="Petersen C."/>
            <person name="Muurmann A.T."/>
            <person name="Christiansen J.V."/>
            <person name="Brundto M.L."/>
            <person name="Overgaard C.K."/>
            <person name="Boysen A.T."/>
            <person name="Wollenberg R.D."/>
            <person name="Larsen T.O."/>
            <person name="Sorensen J.L."/>
            <person name="Nielsen K.L."/>
            <person name="Sondergaard T.E."/>
        </authorList>
    </citation>
    <scope>NUCLEOTIDE SEQUENCE [LARGE SCALE GENOMIC DNA]</scope>
    <source>
        <strain evidence="3 4">AAU 773</strain>
    </source>
</reference>
<gene>
    <name evidence="3" type="ORF">PGQ11_001635</name>
</gene>
<organism evidence="3 4">
    <name type="scientific">Apiospora arundinis</name>
    <dbReference type="NCBI Taxonomy" id="335852"/>
    <lineage>
        <taxon>Eukaryota</taxon>
        <taxon>Fungi</taxon>
        <taxon>Dikarya</taxon>
        <taxon>Ascomycota</taxon>
        <taxon>Pezizomycotina</taxon>
        <taxon>Sordariomycetes</taxon>
        <taxon>Xylariomycetidae</taxon>
        <taxon>Amphisphaeriales</taxon>
        <taxon>Apiosporaceae</taxon>
        <taxon>Apiospora</taxon>
    </lineage>
</organism>
<comment type="caution">
    <text evidence="3">The sequence shown here is derived from an EMBL/GenBank/DDBJ whole genome shotgun (WGS) entry which is preliminary data.</text>
</comment>
<keyword evidence="4" id="KW-1185">Reference proteome</keyword>
<sequence>MTESAFEPRVTSLVRSFSLDLDGNNETLPVGQALNHVALEAIAHETRTISEARSFEQWLKTKYPSDDGDTNYLKELCGKVAELWADSGHLFSGVARGDALPSVETLFQVVDAAASDFNQKRQGARGKFVDGFQSFVGTLNDHSYLFSIIPDDDKYLSLVTGVLTSIAKISVNRKTLAEAFASELSEIKEELIDVPKVCDVGNRAQMMPRVVKLYIRIFEFLYEAMCWYQSKSKRFKACLNGNYYARRFQPLTANIRKAIASIHHGAELITQQKVGYLVERLDRNQVLRIAADDFRHETPAAIEAKKQLLLENFINIGKDSTQTLCAVGEQFFYDQEERMQIQATLSESGETKLEKEQGFEDDEDENKNECQISRSDLRRQADTLLATFTDDGRETLWNILRGNASPLIPEEVSIRIQSWIRNSGSQLLWIDGPVVMDSGSSLSLTALRIYELTMQAEIPCVSFFCKRKYGFMSPESTTSEATLMTLLYTVMDQLINLLPTTFESTSKITLETLDLSPSGDTKVATAALDVVEQLLSYAPPTVTFIIDGLELVSNTAEVPYLVKLIELLRTAGGGDKVLKVLLTTSGNSMALGKAIHWKERVDGSRFAQRRPGKLLRGATELSELR</sequence>
<proteinExistence type="predicted"/>
<evidence type="ECO:0000256" key="1">
    <source>
        <dbReference type="SAM" id="MobiDB-lite"/>
    </source>
</evidence>
<evidence type="ECO:0000313" key="4">
    <source>
        <dbReference type="Proteomes" id="UP001390339"/>
    </source>
</evidence>
<dbReference type="PANTHER" id="PTHR40619:SF3">
    <property type="entry name" value="FUNGAL STAND N-TERMINAL GOODBYE DOMAIN-CONTAINING PROTEIN"/>
    <property type="match status" value="1"/>
</dbReference>
<dbReference type="Proteomes" id="UP001390339">
    <property type="component" value="Unassembled WGS sequence"/>
</dbReference>
<dbReference type="Pfam" id="PF24809">
    <property type="entry name" value="DUF7708"/>
    <property type="match status" value="1"/>
</dbReference>
<feature type="domain" description="DUF7708" evidence="2">
    <location>
        <begin position="135"/>
        <end position="272"/>
    </location>
</feature>
<evidence type="ECO:0000313" key="3">
    <source>
        <dbReference type="EMBL" id="KAK8876689.1"/>
    </source>
</evidence>
<evidence type="ECO:0000259" key="2">
    <source>
        <dbReference type="Pfam" id="PF24809"/>
    </source>
</evidence>
<dbReference type="PANTHER" id="PTHR40619">
    <property type="entry name" value="FUNGAL STAND N-TERMINAL GOODBYE DOMAIN-CONTAINING PROTEIN"/>
    <property type="match status" value="1"/>
</dbReference>
<dbReference type="EMBL" id="JAPCWZ010000002">
    <property type="protein sequence ID" value="KAK8876689.1"/>
    <property type="molecule type" value="Genomic_DNA"/>
</dbReference>
<dbReference type="InterPro" id="IPR056125">
    <property type="entry name" value="DUF7708"/>
</dbReference>
<feature type="compositionally biased region" description="Basic and acidic residues" evidence="1">
    <location>
        <begin position="349"/>
        <end position="358"/>
    </location>
</feature>
<name>A0ABR2JFX8_9PEZI</name>
<accession>A0ABR2JFX8</accession>
<feature type="region of interest" description="Disordered" evidence="1">
    <location>
        <begin position="347"/>
        <end position="366"/>
    </location>
</feature>
<protein>
    <recommendedName>
        <fullName evidence="2">DUF7708 domain-containing protein</fullName>
    </recommendedName>
</protein>